<protein>
    <submittedName>
        <fullName evidence="1">Uncharacterized protein</fullName>
    </submittedName>
</protein>
<dbReference type="HOGENOM" id="CLU_1719285_0_0_11"/>
<accession>A0A010YXT6</accession>
<dbReference type="EMBL" id="JFBT01000001">
    <property type="protein sequence ID" value="EXG80018.1"/>
    <property type="molecule type" value="Genomic_DNA"/>
</dbReference>
<dbReference type="AlphaFoldDB" id="A0A010YXT6"/>
<sequence>MTRTATASTALLDQVDAAAADARRLWAEHFVPQLDQTSPVPSTSLGLQRVHAAFIAAVGGLRTGTTRCCPHVDLSAPRPMVWVAWRPRVIQCGHPECMLALDVAATGQDDYVCDGCSRYAPSTLTAVSWTSGVFLLGADLCRRCRTTPGAVA</sequence>
<comment type="caution">
    <text evidence="1">The sequence shown here is derived from an EMBL/GenBank/DDBJ whole genome shotgun (WGS) entry which is preliminary data.</text>
</comment>
<dbReference type="RefSeq" id="WP_035848773.1">
    <property type="nucleotide sequence ID" value="NZ_KK073874.1"/>
</dbReference>
<proteinExistence type="predicted"/>
<evidence type="ECO:0000313" key="2">
    <source>
        <dbReference type="Proteomes" id="UP000021053"/>
    </source>
</evidence>
<reference evidence="1 2" key="1">
    <citation type="submission" date="2013-07" db="EMBL/GenBank/DDBJ databases">
        <authorList>
            <consortium name="DOE Joint Genome Institute"/>
            <person name="Eisen J."/>
            <person name="Huntemann M."/>
            <person name="Han J."/>
            <person name="Chen A."/>
            <person name="Kyrpides N."/>
            <person name="Mavromatis K."/>
            <person name="Markowitz V."/>
            <person name="Palaniappan K."/>
            <person name="Ivanova N."/>
            <person name="Schaumberg A."/>
            <person name="Pati A."/>
            <person name="Liolios K."/>
            <person name="Nordberg H.P."/>
            <person name="Cantor M.N."/>
            <person name="Hua S.X."/>
            <person name="Woyke T."/>
        </authorList>
    </citation>
    <scope>NUCLEOTIDE SEQUENCE [LARGE SCALE GENOMIC DNA]</scope>
    <source>
        <strain evidence="1 2">DSM 44712</strain>
    </source>
</reference>
<dbReference type="Proteomes" id="UP000021053">
    <property type="component" value="Unassembled WGS sequence"/>
</dbReference>
<gene>
    <name evidence="1" type="ORF">CryarDRAFT_1077</name>
</gene>
<keyword evidence="2" id="KW-1185">Reference proteome</keyword>
<evidence type="ECO:0000313" key="1">
    <source>
        <dbReference type="EMBL" id="EXG80018.1"/>
    </source>
</evidence>
<organism evidence="1 2">
    <name type="scientific">Cryptosporangium arvum DSM 44712</name>
    <dbReference type="NCBI Taxonomy" id="927661"/>
    <lineage>
        <taxon>Bacteria</taxon>
        <taxon>Bacillati</taxon>
        <taxon>Actinomycetota</taxon>
        <taxon>Actinomycetes</taxon>
        <taxon>Cryptosporangiales</taxon>
        <taxon>Cryptosporangiaceae</taxon>
        <taxon>Cryptosporangium</taxon>
    </lineage>
</organism>
<name>A0A010YXT6_9ACTN</name>